<proteinExistence type="predicted"/>
<sequence length="890" mass="93521">MFDRPTQGGPPQTQGSMQALGLQTLPPNTTNQWYPPQQPGLPLAGPTSNPGVGTFPVAPQSAGNQPNTTVGFGVSPSQASQGGIGASVGSYTLSSGYEAKHSFPHQPGYSTAQHVQQHSPVTHPAPGMQPSTQTQFTQPYQPTGYGAQRSTLAASPGHVSSGYGGPGQTVHTTGSVPQAAPLIYNGDAVQDTSSKYPAIYKAAAVPSLQPPIGIPAPAPPRPSASPYPPPSYNGTSQLPVPQTQSYHTTVPSPQAPSYRPPVPPSQVTPMPAIQGPLTSGPAIGIYSNGPTPPPTGRHPFRPFSVTNTGPPPSTHNPTFQAYPHPHHARDSSAAIRPQSPSFLSPQPPQQTLPPRPPAPPTTGAPPVPHFRPHLAPHTSSAPSFGAYNPAGAPPRPHPPPQMHYNHHNPPQPPPGGLAIPSHIRPPANGPPSLTITSTKGLYIPRPSHRPSGPRPPSTAPTAKRPLEAPPLSSPPGGRSSMPPAAPVTEDAAVDHGHVPAGAGVHGNRRSAIMAPMRAASPPHGFVQPNGQTVANRMPHPMQGGRGGHSGGTSWHSAGGSRGGRGGREGWGRGQGRGGRDRTNGGAGRAGPAAGGLSPVAKRQRVNEGGSGDVDKQGVGVSMEVRVREPATEEERQEVERWKAERRKNFPTAANLEKRAEEAEARKQSGALDPVKEARRKQLREVLELQRARGLDRDAGTTDLFRELSQREGGRPNQEEQGGAKGRSQQQQQQQQQQQWMSARRKPSLLEKLLLTDIRRDRSWLLQCIRFLRMNNFLQPLASSAKIPAVDGSATRESVSEAEGHELTSSATACEQPTSSSVLGSAAVQSVCPFEAPLVFPEGIPAAPASLKELLPPVTAVLDVLDEEGDDLLPEEGASSALPHLLAQEEQ</sequence>
<feature type="region of interest" description="Disordered" evidence="1">
    <location>
        <begin position="1"/>
        <end position="82"/>
    </location>
</feature>
<feature type="domain" description="FMR1-interacting protein 1 conserved" evidence="2">
    <location>
        <begin position="633"/>
        <end position="669"/>
    </location>
</feature>
<evidence type="ECO:0000256" key="1">
    <source>
        <dbReference type="SAM" id="MobiDB-lite"/>
    </source>
</evidence>
<feature type="compositionally biased region" description="Pro residues" evidence="1">
    <location>
        <begin position="391"/>
        <end position="401"/>
    </location>
</feature>
<organism evidence="3 4">
    <name type="scientific">Chlamydomonas eustigma</name>
    <dbReference type="NCBI Taxonomy" id="1157962"/>
    <lineage>
        <taxon>Eukaryota</taxon>
        <taxon>Viridiplantae</taxon>
        <taxon>Chlorophyta</taxon>
        <taxon>core chlorophytes</taxon>
        <taxon>Chlorophyceae</taxon>
        <taxon>CS clade</taxon>
        <taxon>Chlamydomonadales</taxon>
        <taxon>Chlamydomonadaceae</taxon>
        <taxon>Chlamydomonas</taxon>
    </lineage>
</organism>
<name>A0A250XE37_9CHLO</name>
<dbReference type="PANTHER" id="PTHR13309">
    <property type="entry name" value="NUCLEAR FRAGILE X MENTAL RETARDATION PROTEIN INTERACTING PROTEIN 1"/>
    <property type="match status" value="1"/>
</dbReference>
<comment type="caution">
    <text evidence="3">The sequence shown here is derived from an EMBL/GenBank/DDBJ whole genome shotgun (WGS) entry which is preliminary data.</text>
</comment>
<dbReference type="GO" id="GO:0005634">
    <property type="term" value="C:nucleus"/>
    <property type="evidence" value="ECO:0007669"/>
    <property type="project" value="TreeGrafter"/>
</dbReference>
<evidence type="ECO:0000313" key="4">
    <source>
        <dbReference type="Proteomes" id="UP000232323"/>
    </source>
</evidence>
<dbReference type="InterPro" id="IPR039136">
    <property type="entry name" value="NUFIP1-like"/>
</dbReference>
<dbReference type="InterPro" id="IPR019496">
    <property type="entry name" value="NUFIP1_cons_dom"/>
</dbReference>
<feature type="compositionally biased region" description="Polar residues" evidence="1">
    <location>
        <begin position="108"/>
        <end position="120"/>
    </location>
</feature>
<feature type="compositionally biased region" description="Polar residues" evidence="1">
    <location>
        <begin position="25"/>
        <end position="34"/>
    </location>
</feature>
<dbReference type="GO" id="GO:0003723">
    <property type="term" value="F:RNA binding"/>
    <property type="evidence" value="ECO:0007669"/>
    <property type="project" value="InterPro"/>
</dbReference>
<feature type="compositionally biased region" description="Basic and acidic residues" evidence="1">
    <location>
        <begin position="682"/>
        <end position="717"/>
    </location>
</feature>
<feature type="compositionally biased region" description="Low complexity" evidence="1">
    <location>
        <begin position="129"/>
        <end position="143"/>
    </location>
</feature>
<feature type="compositionally biased region" description="Pro residues" evidence="1">
    <location>
        <begin position="208"/>
        <end position="231"/>
    </location>
</feature>
<feature type="region of interest" description="Disordered" evidence="1">
    <location>
        <begin position="208"/>
        <end position="743"/>
    </location>
</feature>
<feature type="compositionally biased region" description="Polar residues" evidence="1">
    <location>
        <begin position="61"/>
        <end position="81"/>
    </location>
</feature>
<protein>
    <recommendedName>
        <fullName evidence="2">FMR1-interacting protein 1 conserved domain-containing protein</fullName>
    </recommendedName>
</protein>
<dbReference type="PANTHER" id="PTHR13309:SF0">
    <property type="entry name" value="FMR1-INTERACTING PROTEIN NUFIP1"/>
    <property type="match status" value="1"/>
</dbReference>
<keyword evidence="4" id="KW-1185">Reference proteome</keyword>
<dbReference type="Pfam" id="PF10453">
    <property type="entry name" value="NUFIP1"/>
    <property type="match status" value="1"/>
</dbReference>
<evidence type="ECO:0000259" key="2">
    <source>
        <dbReference type="Pfam" id="PF10453"/>
    </source>
</evidence>
<gene>
    <name evidence="3" type="ORF">CEUSTIGMA_g8595.t1</name>
</gene>
<feature type="compositionally biased region" description="Low complexity" evidence="1">
    <location>
        <begin position="728"/>
        <end position="738"/>
    </location>
</feature>
<dbReference type="AlphaFoldDB" id="A0A250XE37"/>
<feature type="region of interest" description="Disordered" evidence="1">
    <location>
        <begin position="102"/>
        <end position="174"/>
    </location>
</feature>
<accession>A0A250XE37</accession>
<dbReference type="GO" id="GO:0000492">
    <property type="term" value="P:box C/D snoRNP assembly"/>
    <property type="evidence" value="ECO:0007669"/>
    <property type="project" value="TreeGrafter"/>
</dbReference>
<feature type="region of interest" description="Disordered" evidence="1">
    <location>
        <begin position="868"/>
        <end position="890"/>
    </location>
</feature>
<dbReference type="OrthoDB" id="273070at2759"/>
<reference evidence="3 4" key="1">
    <citation type="submission" date="2017-08" db="EMBL/GenBank/DDBJ databases">
        <title>Acidophilic green algal genome provides insights into adaptation to an acidic environment.</title>
        <authorList>
            <person name="Hirooka S."/>
            <person name="Hirose Y."/>
            <person name="Kanesaki Y."/>
            <person name="Higuchi S."/>
            <person name="Fujiwara T."/>
            <person name="Onuma R."/>
            <person name="Era A."/>
            <person name="Ohbayashi R."/>
            <person name="Uzuka A."/>
            <person name="Nozaki H."/>
            <person name="Yoshikawa H."/>
            <person name="Miyagishima S.Y."/>
        </authorList>
    </citation>
    <scope>NUCLEOTIDE SEQUENCE [LARGE SCALE GENOMIC DNA]</scope>
    <source>
        <strain evidence="3 4">NIES-2499</strain>
    </source>
</reference>
<feature type="compositionally biased region" description="Basic and acidic residues" evidence="1">
    <location>
        <begin position="624"/>
        <end position="642"/>
    </location>
</feature>
<feature type="compositionally biased region" description="Pro residues" evidence="1">
    <location>
        <begin position="345"/>
        <end position="369"/>
    </location>
</feature>
<evidence type="ECO:0000313" key="3">
    <source>
        <dbReference type="EMBL" id="GAX81162.1"/>
    </source>
</evidence>
<dbReference type="Proteomes" id="UP000232323">
    <property type="component" value="Unassembled WGS sequence"/>
</dbReference>
<dbReference type="EMBL" id="BEGY01000061">
    <property type="protein sequence ID" value="GAX81162.1"/>
    <property type="molecule type" value="Genomic_DNA"/>
</dbReference>
<feature type="compositionally biased region" description="Basic and acidic residues" evidence="1">
    <location>
        <begin position="655"/>
        <end position="666"/>
    </location>
</feature>
<feature type="compositionally biased region" description="Polar residues" evidence="1">
    <location>
        <begin position="233"/>
        <end position="252"/>
    </location>
</feature>